<keyword evidence="3" id="KW-1185">Reference proteome</keyword>
<feature type="transmembrane region" description="Helical" evidence="1">
    <location>
        <begin position="161"/>
        <end position="179"/>
    </location>
</feature>
<protein>
    <submittedName>
        <fullName evidence="2">Membrane protein</fullName>
    </submittedName>
</protein>
<dbReference type="PANTHER" id="PTHR37692">
    <property type="entry name" value="HYPOTHETICAL MEMBRANE SPANNING PROTEIN"/>
    <property type="match status" value="1"/>
</dbReference>
<dbReference type="EMBL" id="JAUSUD010000005">
    <property type="protein sequence ID" value="MDQ0230348.1"/>
    <property type="molecule type" value="Genomic_DNA"/>
</dbReference>
<feature type="transmembrane region" description="Helical" evidence="1">
    <location>
        <begin position="53"/>
        <end position="70"/>
    </location>
</feature>
<gene>
    <name evidence="2" type="ORF">J2S19_001602</name>
</gene>
<keyword evidence="1" id="KW-0472">Membrane</keyword>
<dbReference type="Proteomes" id="UP001234495">
    <property type="component" value="Unassembled WGS sequence"/>
</dbReference>
<dbReference type="PANTHER" id="PTHR37692:SF1">
    <property type="entry name" value="DUF420 DOMAIN-CONTAINING PROTEIN"/>
    <property type="match status" value="1"/>
</dbReference>
<feature type="transmembrane region" description="Helical" evidence="1">
    <location>
        <begin position="117"/>
        <end position="140"/>
    </location>
</feature>
<proteinExistence type="predicted"/>
<name>A0ABT9ZDL8_9BACI</name>
<feature type="transmembrane region" description="Helical" evidence="1">
    <location>
        <begin position="82"/>
        <end position="102"/>
    </location>
</feature>
<dbReference type="InterPro" id="IPR007352">
    <property type="entry name" value="DUF420"/>
</dbReference>
<dbReference type="RefSeq" id="WP_307339485.1">
    <property type="nucleotide sequence ID" value="NZ_JAUSUD010000005.1"/>
</dbReference>
<evidence type="ECO:0000256" key="1">
    <source>
        <dbReference type="SAM" id="Phobius"/>
    </source>
</evidence>
<reference evidence="2 3" key="1">
    <citation type="submission" date="2023-07" db="EMBL/GenBank/DDBJ databases">
        <title>Genomic Encyclopedia of Type Strains, Phase IV (KMG-IV): sequencing the most valuable type-strain genomes for metagenomic binning, comparative biology and taxonomic classification.</title>
        <authorList>
            <person name="Goeker M."/>
        </authorList>
    </citation>
    <scope>NUCLEOTIDE SEQUENCE [LARGE SCALE GENOMIC DNA]</scope>
    <source>
        <strain evidence="2 3">DSM 29005</strain>
    </source>
</reference>
<dbReference type="Pfam" id="PF04238">
    <property type="entry name" value="DUF420"/>
    <property type="match status" value="1"/>
</dbReference>
<evidence type="ECO:0000313" key="2">
    <source>
        <dbReference type="EMBL" id="MDQ0230348.1"/>
    </source>
</evidence>
<keyword evidence="1" id="KW-1133">Transmembrane helix</keyword>
<feature type="transmembrane region" description="Helical" evidence="1">
    <location>
        <begin position="12"/>
        <end position="33"/>
    </location>
</feature>
<accession>A0ABT9ZDL8</accession>
<keyword evidence="1" id="KW-0812">Transmembrane</keyword>
<evidence type="ECO:0000313" key="3">
    <source>
        <dbReference type="Proteomes" id="UP001234495"/>
    </source>
</evidence>
<sequence>MENPNQQQRNYNPLIWVLSIVIVGVIFATYFIPKSNDGTIFGVDLTVLPLLNAIFNTFTFLFLLAALIAIKKKNIPLHKRLIISAFITTFLFCISYLTYHAMAESTSYGGEGVLKSIYYFILLTHIVLAAAIVPLALITLGKGLNMQVEKHRKIARWTMPLWLYVSLTGVLVYIMISPYY</sequence>
<comment type="caution">
    <text evidence="2">The sequence shown here is derived from an EMBL/GenBank/DDBJ whole genome shotgun (WGS) entry which is preliminary data.</text>
</comment>
<organism evidence="2 3">
    <name type="scientific">Metabacillus malikii</name>
    <dbReference type="NCBI Taxonomy" id="1504265"/>
    <lineage>
        <taxon>Bacteria</taxon>
        <taxon>Bacillati</taxon>
        <taxon>Bacillota</taxon>
        <taxon>Bacilli</taxon>
        <taxon>Bacillales</taxon>
        <taxon>Bacillaceae</taxon>
        <taxon>Metabacillus</taxon>
    </lineage>
</organism>